<accession>A0A285X855</accession>
<dbReference type="Gene3D" id="3.40.50.1000">
    <property type="entry name" value="HAD superfamily/HAD-like"/>
    <property type="match status" value="1"/>
</dbReference>
<dbReference type="OrthoDB" id="9797415at2"/>
<protein>
    <submittedName>
        <fullName evidence="1">Putative hydrolase of the HAD superfamily</fullName>
    </submittedName>
</protein>
<dbReference type="InterPro" id="IPR036412">
    <property type="entry name" value="HAD-like_sf"/>
</dbReference>
<dbReference type="InterPro" id="IPR023214">
    <property type="entry name" value="HAD_sf"/>
</dbReference>
<dbReference type="SUPFAM" id="SSF56784">
    <property type="entry name" value="HAD-like"/>
    <property type="match status" value="1"/>
</dbReference>
<dbReference type="NCBIfam" id="TIGR01509">
    <property type="entry name" value="HAD-SF-IA-v3"/>
    <property type="match status" value="1"/>
</dbReference>
<dbReference type="EMBL" id="OCMF01000002">
    <property type="protein sequence ID" value="SOC80609.1"/>
    <property type="molecule type" value="Genomic_DNA"/>
</dbReference>
<name>A0A285X855_9FLAO</name>
<keyword evidence="1" id="KW-0378">Hydrolase</keyword>
<evidence type="ECO:0000313" key="1">
    <source>
        <dbReference type="EMBL" id="SOC80609.1"/>
    </source>
</evidence>
<dbReference type="SFLD" id="SFLDG01129">
    <property type="entry name" value="C1.5:_HAD__Beta-PGM__Phosphata"/>
    <property type="match status" value="1"/>
</dbReference>
<dbReference type="Gene3D" id="1.10.150.240">
    <property type="entry name" value="Putative phosphatase, domain 2"/>
    <property type="match status" value="1"/>
</dbReference>
<dbReference type="AlphaFoldDB" id="A0A285X855"/>
<dbReference type="RefSeq" id="WP_097056367.1">
    <property type="nucleotide sequence ID" value="NZ_OCMF01000002.1"/>
</dbReference>
<dbReference type="InterPro" id="IPR006439">
    <property type="entry name" value="HAD-SF_hydro_IA"/>
</dbReference>
<dbReference type="CDD" id="cd02603">
    <property type="entry name" value="HAD_sEH-N_like"/>
    <property type="match status" value="1"/>
</dbReference>
<gene>
    <name evidence="1" type="ORF">SAMN06296241_2162</name>
</gene>
<dbReference type="GO" id="GO:0016787">
    <property type="term" value="F:hydrolase activity"/>
    <property type="evidence" value="ECO:0007669"/>
    <property type="project" value="UniProtKB-KW"/>
</dbReference>
<dbReference type="InterPro" id="IPR023198">
    <property type="entry name" value="PGP-like_dom2"/>
</dbReference>
<dbReference type="PANTHER" id="PTHR43611">
    <property type="entry name" value="ALPHA-D-GLUCOSE 1-PHOSPHATE PHOSPHATASE"/>
    <property type="match status" value="1"/>
</dbReference>
<dbReference type="PRINTS" id="PR00413">
    <property type="entry name" value="HADHALOGNASE"/>
</dbReference>
<reference evidence="2" key="1">
    <citation type="submission" date="2017-09" db="EMBL/GenBank/DDBJ databases">
        <authorList>
            <person name="Varghese N."/>
            <person name="Submissions S."/>
        </authorList>
    </citation>
    <scope>NUCLEOTIDE SEQUENCE [LARGE SCALE GENOMIC DNA]</scope>
    <source>
        <strain evidence="2">CGMCC 1.12641</strain>
    </source>
</reference>
<proteinExistence type="predicted"/>
<keyword evidence="2" id="KW-1185">Reference proteome</keyword>
<dbReference type="PANTHER" id="PTHR43611:SF3">
    <property type="entry name" value="FLAVIN MONONUCLEOTIDE HYDROLASE 1, CHLOROPLATIC"/>
    <property type="match status" value="1"/>
</dbReference>
<evidence type="ECO:0000313" key="2">
    <source>
        <dbReference type="Proteomes" id="UP000219193"/>
    </source>
</evidence>
<organism evidence="1 2">
    <name type="scientific">Salinimicrobium sediminis</name>
    <dbReference type="NCBI Taxonomy" id="1343891"/>
    <lineage>
        <taxon>Bacteria</taxon>
        <taxon>Pseudomonadati</taxon>
        <taxon>Bacteroidota</taxon>
        <taxon>Flavobacteriia</taxon>
        <taxon>Flavobacteriales</taxon>
        <taxon>Flavobacteriaceae</taxon>
        <taxon>Salinimicrobium</taxon>
    </lineage>
</organism>
<dbReference type="Pfam" id="PF00702">
    <property type="entry name" value="Hydrolase"/>
    <property type="match status" value="1"/>
</dbReference>
<dbReference type="SFLD" id="SFLDS00003">
    <property type="entry name" value="Haloacid_Dehalogenase"/>
    <property type="match status" value="1"/>
</dbReference>
<dbReference type="Proteomes" id="UP000219193">
    <property type="component" value="Unassembled WGS sequence"/>
</dbReference>
<sequence>MIKTIIFDFGDVFLNLDKPATARELKKHEISNFSEAMLQKNREYEKGLMTSEEFVEEYCSSFPQLNSEVFTGSWNAILLDFPKHRLEFLKRLKREGKYTLILLSNTNDIHIDWVKENVEFFDEFKNCFDGFHLSQEINLRKPDAEIYEYVLAQHGVTPEETLFIDDTSENTKAAAELGIQVWNIDPAKEDVTDLFTIKKDLF</sequence>